<sequence length="61" mass="6869">MAFVILQPNSSTNPSDKYRVVDNADWMAFINGGTKRVAYTSHDTYEEAEKARDRANGRQSS</sequence>
<comment type="caution">
    <text evidence="1">The sequence shown here is derived from an EMBL/GenBank/DDBJ whole genome shotgun (WGS) entry which is preliminary data.</text>
</comment>
<dbReference type="EMBL" id="SMKU01000003">
    <property type="protein sequence ID" value="TDD97165.1"/>
    <property type="molecule type" value="Genomic_DNA"/>
</dbReference>
<evidence type="ECO:0000313" key="1">
    <source>
        <dbReference type="EMBL" id="TDD97165.1"/>
    </source>
</evidence>
<keyword evidence="2" id="KW-1185">Reference proteome</keyword>
<dbReference type="AlphaFoldDB" id="A0A4R5CCI4"/>
<dbReference type="RefSeq" id="WP_131888925.1">
    <property type="nucleotide sequence ID" value="NZ_SMKU01000003.1"/>
</dbReference>
<gene>
    <name evidence="1" type="ORF">E1298_01650</name>
</gene>
<dbReference type="Proteomes" id="UP000294513">
    <property type="component" value="Unassembled WGS sequence"/>
</dbReference>
<protein>
    <submittedName>
        <fullName evidence="1">Uncharacterized protein</fullName>
    </submittedName>
</protein>
<evidence type="ECO:0000313" key="2">
    <source>
        <dbReference type="Proteomes" id="UP000294513"/>
    </source>
</evidence>
<organism evidence="1 2">
    <name type="scientific">Actinomadura rubrisoli</name>
    <dbReference type="NCBI Taxonomy" id="2530368"/>
    <lineage>
        <taxon>Bacteria</taxon>
        <taxon>Bacillati</taxon>
        <taxon>Actinomycetota</taxon>
        <taxon>Actinomycetes</taxon>
        <taxon>Streptosporangiales</taxon>
        <taxon>Thermomonosporaceae</taxon>
        <taxon>Actinomadura</taxon>
    </lineage>
</organism>
<reference evidence="1 2" key="1">
    <citation type="submission" date="2019-03" db="EMBL/GenBank/DDBJ databases">
        <title>Draft genome sequences of novel Actinobacteria.</title>
        <authorList>
            <person name="Sahin N."/>
            <person name="Ay H."/>
            <person name="Saygin H."/>
        </authorList>
    </citation>
    <scope>NUCLEOTIDE SEQUENCE [LARGE SCALE GENOMIC DNA]</scope>
    <source>
        <strain evidence="1 2">H3C3</strain>
    </source>
</reference>
<dbReference type="OrthoDB" id="9983968at2"/>
<proteinExistence type="predicted"/>
<accession>A0A4R5CCI4</accession>
<name>A0A4R5CCI4_9ACTN</name>